<evidence type="ECO:0000313" key="3">
    <source>
        <dbReference type="EMBL" id="QDV32660.1"/>
    </source>
</evidence>
<evidence type="ECO:0000256" key="1">
    <source>
        <dbReference type="SAM" id="MobiDB-lite"/>
    </source>
</evidence>
<dbReference type="RefSeq" id="WP_197446663.1">
    <property type="nucleotide sequence ID" value="NZ_CP036426.1"/>
</dbReference>
<accession>A0A518GVN4</accession>
<reference evidence="3 4" key="1">
    <citation type="submission" date="2019-02" db="EMBL/GenBank/DDBJ databases">
        <title>Deep-cultivation of Planctomycetes and their phenomic and genomic characterization uncovers novel biology.</title>
        <authorList>
            <person name="Wiegand S."/>
            <person name="Jogler M."/>
            <person name="Boedeker C."/>
            <person name="Pinto D."/>
            <person name="Vollmers J."/>
            <person name="Rivas-Marin E."/>
            <person name="Kohn T."/>
            <person name="Peeters S.H."/>
            <person name="Heuer A."/>
            <person name="Rast P."/>
            <person name="Oberbeckmann S."/>
            <person name="Bunk B."/>
            <person name="Jeske O."/>
            <person name="Meyerdierks A."/>
            <person name="Storesund J.E."/>
            <person name="Kallscheuer N."/>
            <person name="Luecker S."/>
            <person name="Lage O.M."/>
            <person name="Pohl T."/>
            <person name="Merkel B.J."/>
            <person name="Hornburger P."/>
            <person name="Mueller R.-W."/>
            <person name="Bruemmer F."/>
            <person name="Labrenz M."/>
            <person name="Spormann A.M."/>
            <person name="Op den Camp H."/>
            <person name="Overmann J."/>
            <person name="Amann R."/>
            <person name="Jetten M.S.M."/>
            <person name="Mascher T."/>
            <person name="Medema M.H."/>
            <person name="Devos D.P."/>
            <person name="Kaster A.-K."/>
            <person name="Ovreas L."/>
            <person name="Rohde M."/>
            <person name="Galperin M.Y."/>
            <person name="Jogler C."/>
        </authorList>
    </citation>
    <scope>NUCLEOTIDE SEQUENCE [LARGE SCALE GENOMIC DNA]</scope>
    <source>
        <strain evidence="3 4">ElP</strain>
    </source>
</reference>
<evidence type="ECO:0000259" key="2">
    <source>
        <dbReference type="PROSITE" id="PS50006"/>
    </source>
</evidence>
<name>A0A518GVN4_9BACT</name>
<gene>
    <name evidence="3" type="primary">garA_1</name>
    <name evidence="3" type="ORF">ElP_04950</name>
</gene>
<dbReference type="Pfam" id="PF00498">
    <property type="entry name" value="FHA"/>
    <property type="match status" value="1"/>
</dbReference>
<feature type="region of interest" description="Disordered" evidence="1">
    <location>
        <begin position="95"/>
        <end position="144"/>
    </location>
</feature>
<protein>
    <submittedName>
        <fullName evidence="3">Glycogen accumulation regulator GarA</fullName>
    </submittedName>
</protein>
<dbReference type="AlphaFoldDB" id="A0A518GVN4"/>
<organism evidence="3 4">
    <name type="scientific">Tautonia plasticadhaerens</name>
    <dbReference type="NCBI Taxonomy" id="2527974"/>
    <lineage>
        <taxon>Bacteria</taxon>
        <taxon>Pseudomonadati</taxon>
        <taxon>Planctomycetota</taxon>
        <taxon>Planctomycetia</taxon>
        <taxon>Isosphaerales</taxon>
        <taxon>Isosphaeraceae</taxon>
        <taxon>Tautonia</taxon>
    </lineage>
</organism>
<dbReference type="PROSITE" id="PS50006">
    <property type="entry name" value="FHA_DOMAIN"/>
    <property type="match status" value="1"/>
</dbReference>
<dbReference type="InterPro" id="IPR008984">
    <property type="entry name" value="SMAD_FHA_dom_sf"/>
</dbReference>
<dbReference type="InterPro" id="IPR000253">
    <property type="entry name" value="FHA_dom"/>
</dbReference>
<feature type="domain" description="FHA" evidence="2">
    <location>
        <begin position="21"/>
        <end position="70"/>
    </location>
</feature>
<dbReference type="PANTHER" id="PTHR23308">
    <property type="entry name" value="NUCLEAR INHIBITOR OF PROTEIN PHOSPHATASE-1"/>
    <property type="match status" value="1"/>
</dbReference>
<dbReference type="SMART" id="SM00240">
    <property type="entry name" value="FHA"/>
    <property type="match status" value="1"/>
</dbReference>
<dbReference type="Proteomes" id="UP000317835">
    <property type="component" value="Chromosome"/>
</dbReference>
<dbReference type="SUPFAM" id="SSF49879">
    <property type="entry name" value="SMAD/FHA domain"/>
    <property type="match status" value="1"/>
</dbReference>
<sequence>MIARLVSLDGHPDIHLGQTVVLVGRHAHCDVRLDSSRVSRRHCCLVLEGDHLVVRDLESTNGTRVNGDLVSVSRMVPGDELSIGLARYRLELGPEPPGASSAIRLDAPPDRPGGGDDPSGLGTWLLDRPPEPGPPRPIPEEDEG</sequence>
<keyword evidence="4" id="KW-1185">Reference proteome</keyword>
<evidence type="ECO:0000313" key="4">
    <source>
        <dbReference type="Proteomes" id="UP000317835"/>
    </source>
</evidence>
<dbReference type="CDD" id="cd00060">
    <property type="entry name" value="FHA"/>
    <property type="match status" value="1"/>
</dbReference>
<dbReference type="Gene3D" id="2.60.200.20">
    <property type="match status" value="1"/>
</dbReference>
<dbReference type="KEGG" id="tpla:ElP_04950"/>
<dbReference type="InterPro" id="IPR050923">
    <property type="entry name" value="Cell_Proc_Reg/RNA_Proc"/>
</dbReference>
<proteinExistence type="predicted"/>
<dbReference type="EMBL" id="CP036426">
    <property type="protein sequence ID" value="QDV32660.1"/>
    <property type="molecule type" value="Genomic_DNA"/>
</dbReference>